<evidence type="ECO:0000313" key="10">
    <source>
        <dbReference type="EMBL" id="KAJ8441259.1"/>
    </source>
</evidence>
<protein>
    <recommendedName>
        <fullName evidence="9">Peptidase S26 domain-containing protein</fullName>
    </recommendedName>
</protein>
<dbReference type="PRINTS" id="PR00727">
    <property type="entry name" value="LEADERPTASE"/>
</dbReference>
<dbReference type="Pfam" id="PF10502">
    <property type="entry name" value="Peptidase_S26"/>
    <property type="match status" value="2"/>
</dbReference>
<dbReference type="GO" id="GO:0004252">
    <property type="term" value="F:serine-type endopeptidase activity"/>
    <property type="evidence" value="ECO:0007669"/>
    <property type="project" value="InterPro"/>
</dbReference>
<dbReference type="InterPro" id="IPR019756">
    <property type="entry name" value="Pept_S26A_signal_pept_1_Ser-AS"/>
</dbReference>
<dbReference type="SUPFAM" id="SSF51306">
    <property type="entry name" value="LexA/Signal peptidase"/>
    <property type="match status" value="1"/>
</dbReference>
<feature type="active site" evidence="8">
    <location>
        <position position="47"/>
    </location>
</feature>
<accession>A0A9Q1KD11</accession>
<dbReference type="OrthoDB" id="308440at2759"/>
<evidence type="ECO:0000256" key="1">
    <source>
        <dbReference type="ARBA" id="ARBA00004273"/>
    </source>
</evidence>
<evidence type="ECO:0000256" key="2">
    <source>
        <dbReference type="ARBA" id="ARBA00022670"/>
    </source>
</evidence>
<dbReference type="Gene3D" id="2.10.109.10">
    <property type="entry name" value="Umud Fragment, subunit A"/>
    <property type="match status" value="1"/>
</dbReference>
<reference evidence="10" key="1">
    <citation type="submission" date="2022-04" db="EMBL/GenBank/DDBJ databases">
        <title>Carnegiea gigantea Genome sequencing and assembly v2.</title>
        <authorList>
            <person name="Copetti D."/>
            <person name="Sanderson M.J."/>
            <person name="Burquez A."/>
            <person name="Wojciechowski M.F."/>
        </authorList>
    </citation>
    <scope>NUCLEOTIDE SEQUENCE</scope>
    <source>
        <strain evidence="10">SGP5-SGP5p</strain>
        <tissue evidence="10">Aerial part</tissue>
    </source>
</reference>
<dbReference type="InterPro" id="IPR052064">
    <property type="entry name" value="Mito_IMP1_subunit"/>
</dbReference>
<dbReference type="PROSITE" id="PS00501">
    <property type="entry name" value="SPASE_I_1"/>
    <property type="match status" value="1"/>
</dbReference>
<dbReference type="PANTHER" id="PTHR12383:SF16">
    <property type="entry name" value="MITOCHONDRIAL INNER MEMBRANE PROTEASE SUBUNIT 1"/>
    <property type="match status" value="1"/>
</dbReference>
<comment type="caution">
    <text evidence="10">The sequence shown here is derived from an EMBL/GenBank/DDBJ whole genome shotgun (WGS) entry which is preliminary data.</text>
</comment>
<keyword evidence="11" id="KW-1185">Reference proteome</keyword>
<dbReference type="InterPro" id="IPR019533">
    <property type="entry name" value="Peptidase_S26"/>
</dbReference>
<feature type="domain" description="Peptidase S26" evidence="9">
    <location>
        <begin position="21"/>
        <end position="106"/>
    </location>
</feature>
<keyword evidence="6" id="KW-0472">Membrane</keyword>
<dbReference type="InterPro" id="IPR019758">
    <property type="entry name" value="Pept_S26A_signal_pept_1_CS"/>
</dbReference>
<name>A0A9Q1KD11_9CARY</name>
<feature type="domain" description="Peptidase S26" evidence="9">
    <location>
        <begin position="218"/>
        <end position="264"/>
    </location>
</feature>
<comment type="subcellular location">
    <subcellularLocation>
        <location evidence="1">Mitochondrion inner membrane</location>
    </subcellularLocation>
</comment>
<keyword evidence="4" id="KW-0378">Hydrolase</keyword>
<dbReference type="InterPro" id="IPR036286">
    <property type="entry name" value="LexA/Signal_pep-like_sf"/>
</dbReference>
<evidence type="ECO:0000313" key="11">
    <source>
        <dbReference type="Proteomes" id="UP001153076"/>
    </source>
</evidence>
<dbReference type="GO" id="GO:0006465">
    <property type="term" value="P:signal peptide processing"/>
    <property type="evidence" value="ECO:0007669"/>
    <property type="project" value="InterPro"/>
</dbReference>
<gene>
    <name evidence="10" type="ORF">Cgig2_000632</name>
</gene>
<dbReference type="PROSITE" id="PS00761">
    <property type="entry name" value="SPASE_I_3"/>
    <property type="match status" value="1"/>
</dbReference>
<dbReference type="NCBIfam" id="TIGR02227">
    <property type="entry name" value="sigpep_I_bact"/>
    <property type="match status" value="1"/>
</dbReference>
<evidence type="ECO:0000256" key="7">
    <source>
        <dbReference type="ARBA" id="ARBA00038445"/>
    </source>
</evidence>
<comment type="similarity">
    <text evidence="7">Belongs to the peptidase S26 family. IMP1 subfamily.</text>
</comment>
<keyword evidence="5" id="KW-0496">Mitochondrion</keyword>
<evidence type="ECO:0000256" key="8">
    <source>
        <dbReference type="PIRSR" id="PIRSR600223-1"/>
    </source>
</evidence>
<keyword evidence="3" id="KW-0999">Mitochondrion inner membrane</keyword>
<proteinExistence type="inferred from homology"/>
<dbReference type="GO" id="GO:0042720">
    <property type="term" value="C:mitochondrial inner membrane peptidase complex"/>
    <property type="evidence" value="ECO:0007669"/>
    <property type="project" value="TreeGrafter"/>
</dbReference>
<evidence type="ECO:0000256" key="3">
    <source>
        <dbReference type="ARBA" id="ARBA00022792"/>
    </source>
</evidence>
<feature type="active site" evidence="8">
    <location>
        <position position="91"/>
    </location>
</feature>
<dbReference type="Proteomes" id="UP001153076">
    <property type="component" value="Unassembled WGS sequence"/>
</dbReference>
<evidence type="ECO:0000259" key="9">
    <source>
        <dbReference type="Pfam" id="PF10502"/>
    </source>
</evidence>
<evidence type="ECO:0000256" key="6">
    <source>
        <dbReference type="ARBA" id="ARBA00023136"/>
    </source>
</evidence>
<dbReference type="AlphaFoldDB" id="A0A9Q1KD11"/>
<sequence length="335" mass="37197">MWAARLGQWRSKAKEAAQRTVIIVKFLCLLHVTDAYIISPSIVHGTSMLPTLNARGDVLLAERISHRVGKLKLGDIIFVRSPINPNRIVTKRVLGLEGDVVSFNEGAWHSSVSTTLVAVGTRNVHYIKGGKDSQPLVPLLRQNRALFRKEELLAGKVKTLMTMPPFSHPQSPNKPNQAHHKLLFRRKSSQGPLQKRPQVSRLHPLLLAASLLVGNKAVDDYLRRQKTTKVPQGHVWIQGDNVYESNDSRHYGPVPYGLIQGKALCRSPEGIEFALGQPFLILFGATKVSFGGCRLVSTLNKPERDQIPMGETRGGNGMWWRSLIESSSLVGQSYS</sequence>
<evidence type="ECO:0000256" key="5">
    <source>
        <dbReference type="ARBA" id="ARBA00023128"/>
    </source>
</evidence>
<dbReference type="CDD" id="cd06530">
    <property type="entry name" value="S26_SPase_I"/>
    <property type="match status" value="1"/>
</dbReference>
<dbReference type="GO" id="GO:0006627">
    <property type="term" value="P:protein processing involved in protein targeting to mitochondrion"/>
    <property type="evidence" value="ECO:0007669"/>
    <property type="project" value="TreeGrafter"/>
</dbReference>
<keyword evidence="2" id="KW-0645">Protease</keyword>
<dbReference type="InterPro" id="IPR000223">
    <property type="entry name" value="Pept_S26A_signal_pept_1"/>
</dbReference>
<evidence type="ECO:0000256" key="4">
    <source>
        <dbReference type="ARBA" id="ARBA00022801"/>
    </source>
</evidence>
<dbReference type="PANTHER" id="PTHR12383">
    <property type="entry name" value="PROTEASE FAMILY S26 MITOCHONDRIAL INNER MEMBRANE PROTEASE-RELATED"/>
    <property type="match status" value="1"/>
</dbReference>
<organism evidence="10 11">
    <name type="scientific">Carnegiea gigantea</name>
    <dbReference type="NCBI Taxonomy" id="171969"/>
    <lineage>
        <taxon>Eukaryota</taxon>
        <taxon>Viridiplantae</taxon>
        <taxon>Streptophyta</taxon>
        <taxon>Embryophyta</taxon>
        <taxon>Tracheophyta</taxon>
        <taxon>Spermatophyta</taxon>
        <taxon>Magnoliopsida</taxon>
        <taxon>eudicotyledons</taxon>
        <taxon>Gunneridae</taxon>
        <taxon>Pentapetalae</taxon>
        <taxon>Caryophyllales</taxon>
        <taxon>Cactineae</taxon>
        <taxon>Cactaceae</taxon>
        <taxon>Cactoideae</taxon>
        <taxon>Echinocereeae</taxon>
        <taxon>Carnegiea</taxon>
    </lineage>
</organism>
<dbReference type="EMBL" id="JAKOGI010000172">
    <property type="protein sequence ID" value="KAJ8441259.1"/>
    <property type="molecule type" value="Genomic_DNA"/>
</dbReference>